<keyword evidence="2" id="KW-1185">Reference proteome</keyword>
<dbReference type="EMBL" id="JBBKAJ010000022">
    <property type="protein sequence ID" value="MEJ8639249.1"/>
    <property type="molecule type" value="Genomic_DNA"/>
</dbReference>
<sequence>MPATIAVAGPAVLAVGGLFSPMLRELRETVYQFSAPFVVDSSRFGTALGPFEPTPHAEAVAATVEWYRSR</sequence>
<evidence type="ECO:0000313" key="2">
    <source>
        <dbReference type="Proteomes" id="UP001377168"/>
    </source>
</evidence>
<gene>
    <name evidence="1" type="ORF">WKI67_38495</name>
</gene>
<proteinExistence type="predicted"/>
<evidence type="ECO:0000313" key="1">
    <source>
        <dbReference type="EMBL" id="MEJ8639249.1"/>
    </source>
</evidence>
<accession>A0ACC6Q6U1</accession>
<protein>
    <submittedName>
        <fullName evidence="1">Uncharacterized protein</fullName>
    </submittedName>
</protein>
<organism evidence="1 2">
    <name type="scientific">Streptomyces achmelvichensis</name>
    <dbReference type="NCBI Taxonomy" id="3134111"/>
    <lineage>
        <taxon>Bacteria</taxon>
        <taxon>Bacillati</taxon>
        <taxon>Actinomycetota</taxon>
        <taxon>Actinomycetes</taxon>
        <taxon>Kitasatosporales</taxon>
        <taxon>Streptomycetaceae</taxon>
        <taxon>Streptomyces</taxon>
    </lineage>
</organism>
<comment type="caution">
    <text evidence="1">The sequence shown here is derived from an EMBL/GenBank/DDBJ whole genome shotgun (WGS) entry which is preliminary data.</text>
</comment>
<dbReference type="Proteomes" id="UP001377168">
    <property type="component" value="Unassembled WGS sequence"/>
</dbReference>
<name>A0ACC6Q6U1_9ACTN</name>
<reference evidence="1" key="1">
    <citation type="submission" date="2024-03" db="EMBL/GenBank/DDBJ databases">
        <title>Novel Streptomyces species of biotechnological and ecological value are a feature of Machair soil.</title>
        <authorList>
            <person name="Prole J.R."/>
            <person name="Goodfellow M."/>
            <person name="Allenby N."/>
            <person name="Ward A.C."/>
        </authorList>
    </citation>
    <scope>NUCLEOTIDE SEQUENCE</scope>
    <source>
        <strain evidence="1">MS2.AVA.5</strain>
    </source>
</reference>